<dbReference type="EMBL" id="BAAAQQ010000001">
    <property type="protein sequence ID" value="GAA2114109.1"/>
    <property type="molecule type" value="Genomic_DNA"/>
</dbReference>
<evidence type="ECO:0000313" key="2">
    <source>
        <dbReference type="EMBL" id="GAA2114109.1"/>
    </source>
</evidence>
<comment type="caution">
    <text evidence="2">The sequence shown here is derived from an EMBL/GenBank/DDBJ whole genome shotgun (WGS) entry which is preliminary data.</text>
</comment>
<proteinExistence type="predicted"/>
<sequence length="245" mass="25641">MPRPRALLTAALASAAVLVVPSGVAHAADGDPSNVLAGTVTAADGVLWNGCHTYAYSYALQPTTATWYLETRLLGPDGAGVASGLVISDSDPTTGSATFGVCSRATSRGAFRIEARLTSTSGSNQTTEELPPASFTLGLPASASALRVADASPQRGERVVFTLTSTRQTPEGMVPNDLATVVLQRRTAAGWRRVGGGLTETNTHGRVRVRVTWHGGRERYRMLTRADPDAYAGSRSAATTLRTAR</sequence>
<evidence type="ECO:0000313" key="3">
    <source>
        <dbReference type="Proteomes" id="UP001500575"/>
    </source>
</evidence>
<evidence type="ECO:0000256" key="1">
    <source>
        <dbReference type="SAM" id="SignalP"/>
    </source>
</evidence>
<gene>
    <name evidence="2" type="ORF">GCM10009843_02440</name>
</gene>
<dbReference type="RefSeq" id="WP_344301696.1">
    <property type="nucleotide sequence ID" value="NZ_BAAAQQ010000001.1"/>
</dbReference>
<reference evidence="3" key="1">
    <citation type="journal article" date="2019" name="Int. J. Syst. Evol. Microbiol.">
        <title>The Global Catalogue of Microorganisms (GCM) 10K type strain sequencing project: providing services to taxonomists for standard genome sequencing and annotation.</title>
        <authorList>
            <consortium name="The Broad Institute Genomics Platform"/>
            <consortium name="The Broad Institute Genome Sequencing Center for Infectious Disease"/>
            <person name="Wu L."/>
            <person name="Ma J."/>
        </authorList>
    </citation>
    <scope>NUCLEOTIDE SEQUENCE [LARGE SCALE GENOMIC DNA]</scope>
    <source>
        <strain evidence="3">JCM 16021</strain>
    </source>
</reference>
<feature type="signal peptide" evidence="1">
    <location>
        <begin position="1"/>
        <end position="27"/>
    </location>
</feature>
<feature type="chain" id="PRO_5046736220" evidence="1">
    <location>
        <begin position="28"/>
        <end position="245"/>
    </location>
</feature>
<keyword evidence="3" id="KW-1185">Reference proteome</keyword>
<name>A0ABP5J9P8_9ACTN</name>
<keyword evidence="1" id="KW-0732">Signal</keyword>
<organism evidence="2 3">
    <name type="scientific">Nocardioides bigeumensis</name>
    <dbReference type="NCBI Taxonomy" id="433657"/>
    <lineage>
        <taxon>Bacteria</taxon>
        <taxon>Bacillati</taxon>
        <taxon>Actinomycetota</taxon>
        <taxon>Actinomycetes</taxon>
        <taxon>Propionibacteriales</taxon>
        <taxon>Nocardioidaceae</taxon>
        <taxon>Nocardioides</taxon>
    </lineage>
</organism>
<protein>
    <submittedName>
        <fullName evidence="2">Uncharacterized protein</fullName>
    </submittedName>
</protein>
<dbReference type="Proteomes" id="UP001500575">
    <property type="component" value="Unassembled WGS sequence"/>
</dbReference>
<accession>A0ABP5J9P8</accession>